<feature type="region of interest" description="Disordered" evidence="1">
    <location>
        <begin position="1"/>
        <end position="110"/>
    </location>
</feature>
<organism evidence="2 3">
    <name type="scientific">Diaporthe australafricana</name>
    <dbReference type="NCBI Taxonomy" id="127596"/>
    <lineage>
        <taxon>Eukaryota</taxon>
        <taxon>Fungi</taxon>
        <taxon>Dikarya</taxon>
        <taxon>Ascomycota</taxon>
        <taxon>Pezizomycotina</taxon>
        <taxon>Sordariomycetes</taxon>
        <taxon>Sordariomycetidae</taxon>
        <taxon>Diaporthales</taxon>
        <taxon>Diaporthaceae</taxon>
        <taxon>Diaporthe</taxon>
    </lineage>
</organism>
<dbReference type="EMBL" id="JAWRVE010000061">
    <property type="protein sequence ID" value="KAL1865482.1"/>
    <property type="molecule type" value="Genomic_DNA"/>
</dbReference>
<accession>A0ABR3WPW7</accession>
<proteinExistence type="predicted"/>
<gene>
    <name evidence="2" type="ORF">Daus18300_007127</name>
</gene>
<sequence>MEPGPGGNNTASDTVGDQGRGKGKCKDVVRNETNQDQEPQRTPSDAESIMSRVGRSVTSLSQSVLHGKPTASDLVDVSSSEKAGPSSSIRPPALGEASYNAPRSGTSGTSVFRSAQANAHVAAEEAAFSDFLDGTPAFVATEQPTSLEQAWQGAGGDGALAAPGTIGAPRLAGASSVAEQQARDGVEVVRLLSQTTEDEAPEFEASHMISQEDLTNLRRALFEDEASGQISATDWNNVLNFVPDFLREESDGPGREASGDRHMNLGVTEPAEAGQVWLEQWNRVLTGYTDEVWGDLGALVEEARTEVAQLKDTKDEQATGAPAPAPAVRQLRTILSHVRARL</sequence>
<evidence type="ECO:0000313" key="2">
    <source>
        <dbReference type="EMBL" id="KAL1865482.1"/>
    </source>
</evidence>
<feature type="compositionally biased region" description="Polar residues" evidence="1">
    <location>
        <begin position="101"/>
        <end position="110"/>
    </location>
</feature>
<dbReference type="Proteomes" id="UP001583177">
    <property type="component" value="Unassembled WGS sequence"/>
</dbReference>
<comment type="caution">
    <text evidence="2">The sequence shown here is derived from an EMBL/GenBank/DDBJ whole genome shotgun (WGS) entry which is preliminary data.</text>
</comment>
<protein>
    <submittedName>
        <fullName evidence="2">Uncharacterized protein</fullName>
    </submittedName>
</protein>
<keyword evidence="3" id="KW-1185">Reference proteome</keyword>
<reference evidence="2 3" key="1">
    <citation type="journal article" date="2024" name="IMA Fungus">
        <title>IMA Genome - F19 : A genome assembly and annotation guide to empower mycologists, including annotated draft genome sequences of Ceratocystis pirilliformis, Diaporthe australafricana, Fusarium ophioides, Paecilomyces lecythidis, and Sporothrix stenoceras.</title>
        <authorList>
            <person name="Aylward J."/>
            <person name="Wilson A.M."/>
            <person name="Visagie C.M."/>
            <person name="Spraker J."/>
            <person name="Barnes I."/>
            <person name="Buitendag C."/>
            <person name="Ceriani C."/>
            <person name="Del Mar Angel L."/>
            <person name="du Plessis D."/>
            <person name="Fuchs T."/>
            <person name="Gasser K."/>
            <person name="Kramer D."/>
            <person name="Li W."/>
            <person name="Munsamy K."/>
            <person name="Piso A."/>
            <person name="Price J.L."/>
            <person name="Sonnekus B."/>
            <person name="Thomas C."/>
            <person name="van der Nest A."/>
            <person name="van Dijk A."/>
            <person name="van Heerden A."/>
            <person name="van Vuuren N."/>
            <person name="Yilmaz N."/>
            <person name="Duong T.A."/>
            <person name="van der Merwe N.A."/>
            <person name="Wingfield M.J."/>
            <person name="Wingfield B.D."/>
        </authorList>
    </citation>
    <scope>NUCLEOTIDE SEQUENCE [LARGE SCALE GENOMIC DNA]</scope>
    <source>
        <strain evidence="2 3">CMW 18300</strain>
    </source>
</reference>
<name>A0ABR3WPW7_9PEZI</name>
<feature type="compositionally biased region" description="Polar residues" evidence="1">
    <location>
        <begin position="31"/>
        <end position="45"/>
    </location>
</feature>
<evidence type="ECO:0000313" key="3">
    <source>
        <dbReference type="Proteomes" id="UP001583177"/>
    </source>
</evidence>
<feature type="compositionally biased region" description="Polar residues" evidence="1">
    <location>
        <begin position="77"/>
        <end position="89"/>
    </location>
</feature>
<evidence type="ECO:0000256" key="1">
    <source>
        <dbReference type="SAM" id="MobiDB-lite"/>
    </source>
</evidence>